<comment type="caution">
    <text evidence="2">The sequence shown here is derived from an EMBL/GenBank/DDBJ whole genome shotgun (WGS) entry which is preliminary data.</text>
</comment>
<feature type="domain" description="Pilus formation protein N-terminal" evidence="1">
    <location>
        <begin position="19"/>
        <end position="89"/>
    </location>
</feature>
<accession>A0ABW0GUE2</accession>
<proteinExistence type="predicted"/>
<dbReference type="InterPro" id="IPR032789">
    <property type="entry name" value="T2SS-T3SS_pil_N"/>
</dbReference>
<name>A0ABW0GUE2_9HYPH</name>
<reference evidence="3" key="1">
    <citation type="journal article" date="2019" name="Int. J. Syst. Evol. Microbiol.">
        <title>The Global Catalogue of Microorganisms (GCM) 10K type strain sequencing project: providing services to taxonomists for standard genome sequencing and annotation.</title>
        <authorList>
            <consortium name="The Broad Institute Genomics Platform"/>
            <consortium name="The Broad Institute Genome Sequencing Center for Infectious Disease"/>
            <person name="Wu L."/>
            <person name="Ma J."/>
        </authorList>
    </citation>
    <scope>NUCLEOTIDE SEQUENCE [LARGE SCALE GENOMIC DNA]</scope>
    <source>
        <strain evidence="3">CGMCC 4.1415</strain>
    </source>
</reference>
<evidence type="ECO:0000259" key="1">
    <source>
        <dbReference type="Pfam" id="PF13629"/>
    </source>
</evidence>
<evidence type="ECO:0000313" key="3">
    <source>
        <dbReference type="Proteomes" id="UP001596016"/>
    </source>
</evidence>
<protein>
    <submittedName>
        <fullName evidence="2">Pilus assembly protein N-terminal domain-containing protein</fullName>
    </submittedName>
</protein>
<gene>
    <name evidence="2" type="ORF">ACFPLB_03970</name>
</gene>
<dbReference type="Proteomes" id="UP001596016">
    <property type="component" value="Unassembled WGS sequence"/>
</dbReference>
<sequence>MATETEPAQAEAVTLSAQASGIEVVMNQARLIKLSRPADTIIVGNSSIADASVQDATTLVLTGRGFGTTNLVVIDQEGAPILDEQITVSRQTASTVRVYRRSNVQTLSCTPYCESSFQSEAERISDSQTGGY</sequence>
<evidence type="ECO:0000313" key="2">
    <source>
        <dbReference type="EMBL" id="MFC5385120.1"/>
    </source>
</evidence>
<organism evidence="2 3">
    <name type="scientific">Aquamicrobium segne</name>
    <dbReference type="NCBI Taxonomy" id="469547"/>
    <lineage>
        <taxon>Bacteria</taxon>
        <taxon>Pseudomonadati</taxon>
        <taxon>Pseudomonadota</taxon>
        <taxon>Alphaproteobacteria</taxon>
        <taxon>Hyphomicrobiales</taxon>
        <taxon>Phyllobacteriaceae</taxon>
        <taxon>Aquamicrobium</taxon>
    </lineage>
</organism>
<dbReference type="Pfam" id="PF13629">
    <property type="entry name" value="T2SS-T3SS_pil_N"/>
    <property type="match status" value="1"/>
</dbReference>
<dbReference type="EMBL" id="JBHSLL010000012">
    <property type="protein sequence ID" value="MFC5385120.1"/>
    <property type="molecule type" value="Genomic_DNA"/>
</dbReference>
<keyword evidence="3" id="KW-1185">Reference proteome</keyword>
<dbReference type="RefSeq" id="WP_378228382.1">
    <property type="nucleotide sequence ID" value="NZ_JBHSLL010000012.1"/>
</dbReference>